<name>A0A4Z0JIR9_9LACO</name>
<dbReference type="InterPro" id="IPR001898">
    <property type="entry name" value="SLC13A/DASS"/>
</dbReference>
<feature type="transmembrane region" description="Helical" evidence="8">
    <location>
        <begin position="12"/>
        <end position="30"/>
    </location>
</feature>
<dbReference type="PANTHER" id="PTHR10283">
    <property type="entry name" value="SOLUTE CARRIER FAMILY 13 MEMBER"/>
    <property type="match status" value="1"/>
</dbReference>
<comment type="similarity">
    <text evidence="2">Belongs to the SLC13A/DASS transporter (TC 2.A.47) family. NADC subfamily.</text>
</comment>
<comment type="subcellular location">
    <subcellularLocation>
        <location evidence="1">Membrane</location>
        <topology evidence="1">Multi-pass membrane protein</topology>
    </subcellularLocation>
</comment>
<proteinExistence type="inferred from homology"/>
<reference evidence="9 10" key="1">
    <citation type="submission" date="2018-10" db="EMBL/GenBank/DDBJ databases">
        <title>Lactobacillus sp. R7 and Lactobacillus sp. R19 isolated from fermented mustard green product of Taiwan.</title>
        <authorList>
            <person name="Lin S.-T."/>
        </authorList>
    </citation>
    <scope>NUCLEOTIDE SEQUENCE [LARGE SCALE GENOMIC DNA]</scope>
    <source>
        <strain evidence="9 10">BCRC 81127</strain>
    </source>
</reference>
<dbReference type="OrthoDB" id="9766267at2"/>
<dbReference type="Pfam" id="PF00939">
    <property type="entry name" value="Na_sulph_symp"/>
    <property type="match status" value="1"/>
</dbReference>
<evidence type="ECO:0000256" key="3">
    <source>
        <dbReference type="ARBA" id="ARBA00020150"/>
    </source>
</evidence>
<dbReference type="GO" id="GO:0005886">
    <property type="term" value="C:plasma membrane"/>
    <property type="evidence" value="ECO:0007669"/>
    <property type="project" value="TreeGrafter"/>
</dbReference>
<accession>A0A4Z0JIR9</accession>
<gene>
    <name evidence="9" type="ORF">EGT49_10065</name>
</gene>
<dbReference type="AlphaFoldDB" id="A0A4Z0JIR9"/>
<evidence type="ECO:0000313" key="9">
    <source>
        <dbReference type="EMBL" id="TGD21963.1"/>
    </source>
</evidence>
<feature type="transmembrane region" description="Helical" evidence="8">
    <location>
        <begin position="273"/>
        <end position="305"/>
    </location>
</feature>
<feature type="transmembrane region" description="Helical" evidence="8">
    <location>
        <begin position="317"/>
        <end position="335"/>
    </location>
</feature>
<evidence type="ECO:0000256" key="5">
    <source>
        <dbReference type="ARBA" id="ARBA00022989"/>
    </source>
</evidence>
<keyword evidence="5 8" id="KW-1133">Transmembrane helix</keyword>
<evidence type="ECO:0000256" key="8">
    <source>
        <dbReference type="SAM" id="Phobius"/>
    </source>
</evidence>
<evidence type="ECO:0000256" key="4">
    <source>
        <dbReference type="ARBA" id="ARBA00022692"/>
    </source>
</evidence>
<evidence type="ECO:0000256" key="1">
    <source>
        <dbReference type="ARBA" id="ARBA00004141"/>
    </source>
</evidence>
<keyword evidence="10" id="KW-1185">Reference proteome</keyword>
<feature type="transmembrane region" description="Helical" evidence="8">
    <location>
        <begin position="175"/>
        <end position="195"/>
    </location>
</feature>
<dbReference type="Proteomes" id="UP000298021">
    <property type="component" value="Unassembled WGS sequence"/>
</dbReference>
<sequence length="470" mass="50682">MRSPIMRHKKLIAGIVGIILGVAIAFFIPTPQGLTHAGMVVLASLVTANIFWIFNVIPSFATGLLMLSSWVVLGAVKFEVAYQIFSTTTMWIIIGGLGLGAAATKTGLIKRIALKIMTFFPANFRGQSLALFTAGTIIAPMIPSAHPKTAMSTPIAKGISNALGYKPFGKGSSGIFLAALWGFFVTEASFLSATAQNYAFKGLLPSKAQAQLTWGNWFLMMIPWTIVILVGGYFLLNFLFKPKDDKPVSRDFINKQLQELGPMSRDEKITAGVILIAIVFWILESIFHIPAAVTAIIGVSVLVALKVLTPEDFKTRLSWNTIIFIGTVMALGNVMQSAGLTTWLRKILAPAISPIIDNLYITVIVLPIIIYLCKFVVVSLISTGTLITIGLLPFFSQMSFSPAIIAIIVTTSVNVWLLSYMNAPILTGSAAVNDSMASRGAMAKSSIGYMLLNIIGLLVCVPLWQLMGIA</sequence>
<dbReference type="EMBL" id="RKLY01000029">
    <property type="protein sequence ID" value="TGD21963.1"/>
    <property type="molecule type" value="Genomic_DNA"/>
</dbReference>
<feature type="transmembrane region" description="Helical" evidence="8">
    <location>
        <begin position="403"/>
        <end position="426"/>
    </location>
</feature>
<dbReference type="GO" id="GO:0008514">
    <property type="term" value="F:organic anion transmembrane transporter activity"/>
    <property type="evidence" value="ECO:0007669"/>
    <property type="project" value="UniProtKB-ARBA"/>
</dbReference>
<comment type="caution">
    <text evidence="9">The sequence shown here is derived from an EMBL/GenBank/DDBJ whole genome shotgun (WGS) entry which is preliminary data.</text>
</comment>
<organism evidence="9 10">
    <name type="scientific">Companilactobacillus suantsaicola</name>
    <dbReference type="NCBI Taxonomy" id="2487723"/>
    <lineage>
        <taxon>Bacteria</taxon>
        <taxon>Bacillati</taxon>
        <taxon>Bacillota</taxon>
        <taxon>Bacilli</taxon>
        <taxon>Lactobacillales</taxon>
        <taxon>Lactobacillaceae</taxon>
        <taxon>Companilactobacillus</taxon>
    </lineage>
</organism>
<feature type="transmembrane region" description="Helical" evidence="8">
    <location>
        <begin position="376"/>
        <end position="396"/>
    </location>
</feature>
<dbReference type="GO" id="GO:1905039">
    <property type="term" value="P:carboxylic acid transmembrane transport"/>
    <property type="evidence" value="ECO:0007669"/>
    <property type="project" value="UniProtKB-ARBA"/>
</dbReference>
<feature type="transmembrane region" description="Helical" evidence="8">
    <location>
        <begin position="215"/>
        <end position="240"/>
    </location>
</feature>
<feature type="transmembrane region" description="Helical" evidence="8">
    <location>
        <begin position="80"/>
        <end position="104"/>
    </location>
</feature>
<feature type="transmembrane region" description="Helical" evidence="8">
    <location>
        <begin position="124"/>
        <end position="142"/>
    </location>
</feature>
<dbReference type="PANTHER" id="PTHR10283:SF82">
    <property type="entry name" value="SOLUTE CARRIER FAMILY 13 MEMBER 2"/>
    <property type="match status" value="1"/>
</dbReference>
<protein>
    <recommendedName>
        <fullName evidence="3">Sodium-dependent dicarboxylate transporter SdcS</fullName>
    </recommendedName>
    <alternativeName>
        <fullName evidence="7">Na(+)/dicarboxylate symporter</fullName>
    </alternativeName>
</protein>
<evidence type="ECO:0000256" key="6">
    <source>
        <dbReference type="ARBA" id="ARBA00023136"/>
    </source>
</evidence>
<feature type="transmembrane region" description="Helical" evidence="8">
    <location>
        <begin position="347"/>
        <end position="370"/>
    </location>
</feature>
<feature type="transmembrane region" description="Helical" evidence="8">
    <location>
        <begin position="446"/>
        <end position="464"/>
    </location>
</feature>
<keyword evidence="6 8" id="KW-0472">Membrane</keyword>
<evidence type="ECO:0000313" key="10">
    <source>
        <dbReference type="Proteomes" id="UP000298021"/>
    </source>
</evidence>
<evidence type="ECO:0000256" key="2">
    <source>
        <dbReference type="ARBA" id="ARBA00006772"/>
    </source>
</evidence>
<keyword evidence="4 8" id="KW-0812">Transmembrane</keyword>
<evidence type="ECO:0000256" key="7">
    <source>
        <dbReference type="ARBA" id="ARBA00031174"/>
    </source>
</evidence>